<dbReference type="GO" id="GO:0005829">
    <property type="term" value="C:cytosol"/>
    <property type="evidence" value="ECO:0007669"/>
    <property type="project" value="TreeGrafter"/>
</dbReference>
<comment type="subunit">
    <text evidence="6">Heterooligomer composed of large and small subunits.</text>
</comment>
<keyword evidence="3 6" id="KW-0540">Nuclease</keyword>
<dbReference type="SUPFAM" id="SSF116842">
    <property type="entry name" value="XseB-like"/>
    <property type="match status" value="1"/>
</dbReference>
<comment type="caution">
    <text evidence="7">The sequence shown here is derived from an EMBL/GenBank/DDBJ whole genome shotgun (WGS) entry which is preliminary data.</text>
</comment>
<dbReference type="PANTHER" id="PTHR34137">
    <property type="entry name" value="EXODEOXYRIBONUCLEASE 7 SMALL SUBUNIT"/>
    <property type="match status" value="1"/>
</dbReference>
<evidence type="ECO:0000256" key="1">
    <source>
        <dbReference type="ARBA" id="ARBA00009998"/>
    </source>
</evidence>
<dbReference type="InterPro" id="IPR003761">
    <property type="entry name" value="Exonuc_VII_S"/>
</dbReference>
<sequence length="77" mass="8366">MAEAKEPSFEEQLAELEQIVGTLEKGDVPLEKALSQFQTGVALAKQLDGTLKDAETAVAQVMTDNGELKDFEPEQTD</sequence>
<proteinExistence type="inferred from homology"/>
<keyword evidence="5 6" id="KW-0269">Exonuclease</keyword>
<comment type="catalytic activity">
    <reaction evidence="6">
        <text>Exonucleolytic cleavage in either 5'- to 3'- or 3'- to 5'-direction to yield nucleoside 5'-phosphates.</text>
        <dbReference type="EC" id="3.1.11.6"/>
    </reaction>
</comment>
<dbReference type="HAMAP" id="MF_00337">
    <property type="entry name" value="Exonuc_7_S"/>
    <property type="match status" value="1"/>
</dbReference>
<dbReference type="Pfam" id="PF02609">
    <property type="entry name" value="Exonuc_VII_S"/>
    <property type="match status" value="1"/>
</dbReference>
<accession>A0A0R1U029</accession>
<protein>
    <recommendedName>
        <fullName evidence="6">Exodeoxyribonuclease 7 small subunit</fullName>
        <ecNumber evidence="6">3.1.11.6</ecNumber>
    </recommendedName>
    <alternativeName>
        <fullName evidence="6">Exodeoxyribonuclease VII small subunit</fullName>
        <shortName evidence="6">Exonuclease VII small subunit</shortName>
    </alternativeName>
</protein>
<evidence type="ECO:0000313" key="7">
    <source>
        <dbReference type="EMBL" id="KRL86832.1"/>
    </source>
</evidence>
<gene>
    <name evidence="6" type="primary">xseB</name>
    <name evidence="7" type="ORF">FC50_GL000479</name>
</gene>
<evidence type="ECO:0000256" key="2">
    <source>
        <dbReference type="ARBA" id="ARBA00022490"/>
    </source>
</evidence>
<evidence type="ECO:0000256" key="3">
    <source>
        <dbReference type="ARBA" id="ARBA00022722"/>
    </source>
</evidence>
<evidence type="ECO:0000256" key="6">
    <source>
        <dbReference type="HAMAP-Rule" id="MF_00337"/>
    </source>
</evidence>
<dbReference type="PATRIC" id="fig|1423783.4.peg.495"/>
<dbReference type="InterPro" id="IPR037004">
    <property type="entry name" value="Exonuc_VII_ssu_sf"/>
</dbReference>
<dbReference type="NCBIfam" id="NF002138">
    <property type="entry name" value="PRK00977.1-2"/>
    <property type="match status" value="1"/>
</dbReference>
<dbReference type="GO" id="GO:0008855">
    <property type="term" value="F:exodeoxyribonuclease VII activity"/>
    <property type="evidence" value="ECO:0007669"/>
    <property type="project" value="UniProtKB-UniRule"/>
</dbReference>
<name>A0A0R1U029_9LACO</name>
<dbReference type="PANTHER" id="PTHR34137:SF1">
    <property type="entry name" value="EXODEOXYRIBONUCLEASE 7 SMALL SUBUNIT"/>
    <property type="match status" value="1"/>
</dbReference>
<dbReference type="EC" id="3.1.11.6" evidence="6"/>
<dbReference type="PIRSF" id="PIRSF006488">
    <property type="entry name" value="Exonuc_VII_S"/>
    <property type="match status" value="1"/>
</dbReference>
<evidence type="ECO:0000313" key="8">
    <source>
        <dbReference type="Proteomes" id="UP000051922"/>
    </source>
</evidence>
<dbReference type="OrthoDB" id="9798666at2"/>
<reference evidence="7 8" key="1">
    <citation type="journal article" date="2015" name="Genome Announc.">
        <title>Expanding the biotechnology potential of lactobacilli through comparative genomics of 213 strains and associated genera.</title>
        <authorList>
            <person name="Sun Z."/>
            <person name="Harris H.M."/>
            <person name="McCann A."/>
            <person name="Guo C."/>
            <person name="Argimon S."/>
            <person name="Zhang W."/>
            <person name="Yang X."/>
            <person name="Jeffery I.B."/>
            <person name="Cooney J.C."/>
            <person name="Kagawa T.F."/>
            <person name="Liu W."/>
            <person name="Song Y."/>
            <person name="Salvetti E."/>
            <person name="Wrobel A."/>
            <person name="Rasinkangas P."/>
            <person name="Parkhill J."/>
            <person name="Rea M.C."/>
            <person name="O'Sullivan O."/>
            <person name="Ritari J."/>
            <person name="Douillard F.P."/>
            <person name="Paul Ross R."/>
            <person name="Yang R."/>
            <person name="Briner A.E."/>
            <person name="Felis G.E."/>
            <person name="de Vos W.M."/>
            <person name="Barrangou R."/>
            <person name="Klaenhammer T.R."/>
            <person name="Caufield P.W."/>
            <person name="Cui Y."/>
            <person name="Zhang H."/>
            <person name="O'Toole P.W."/>
        </authorList>
    </citation>
    <scope>NUCLEOTIDE SEQUENCE [LARGE SCALE GENOMIC DNA]</scope>
    <source>
        <strain evidence="7 8">DSM 15945</strain>
    </source>
</reference>
<keyword evidence="4 6" id="KW-0378">Hydrolase</keyword>
<dbReference type="STRING" id="1423783.FC50_GL000479"/>
<comment type="subcellular location">
    <subcellularLocation>
        <location evidence="6">Cytoplasm</location>
    </subcellularLocation>
</comment>
<evidence type="ECO:0000256" key="4">
    <source>
        <dbReference type="ARBA" id="ARBA00022801"/>
    </source>
</evidence>
<keyword evidence="2 6" id="KW-0963">Cytoplasm</keyword>
<comment type="similarity">
    <text evidence="1 6">Belongs to the XseB family.</text>
</comment>
<dbReference type="NCBIfam" id="TIGR01280">
    <property type="entry name" value="xseB"/>
    <property type="match status" value="1"/>
</dbReference>
<dbReference type="Proteomes" id="UP000051922">
    <property type="component" value="Unassembled WGS sequence"/>
</dbReference>
<dbReference type="Gene3D" id="1.10.287.1040">
    <property type="entry name" value="Exonuclease VII, small subunit"/>
    <property type="match status" value="1"/>
</dbReference>
<dbReference type="GO" id="GO:0009318">
    <property type="term" value="C:exodeoxyribonuclease VII complex"/>
    <property type="evidence" value="ECO:0007669"/>
    <property type="project" value="UniProtKB-UniRule"/>
</dbReference>
<organism evidence="7 8">
    <name type="scientific">Lacticaseibacillus pantheris DSM 15945 = JCM 12539 = NBRC 106106</name>
    <dbReference type="NCBI Taxonomy" id="1423783"/>
    <lineage>
        <taxon>Bacteria</taxon>
        <taxon>Bacillati</taxon>
        <taxon>Bacillota</taxon>
        <taxon>Bacilli</taxon>
        <taxon>Lactobacillales</taxon>
        <taxon>Lactobacillaceae</taxon>
        <taxon>Lacticaseibacillus</taxon>
    </lineage>
</organism>
<comment type="function">
    <text evidence="6">Bidirectionally degrades single-stranded DNA into large acid-insoluble oligonucleotides, which are then degraded further into small acid-soluble oligonucleotides.</text>
</comment>
<dbReference type="GO" id="GO:0006308">
    <property type="term" value="P:DNA catabolic process"/>
    <property type="evidence" value="ECO:0007669"/>
    <property type="project" value="UniProtKB-UniRule"/>
</dbReference>
<evidence type="ECO:0000256" key="5">
    <source>
        <dbReference type="ARBA" id="ARBA00022839"/>
    </source>
</evidence>
<dbReference type="EMBL" id="AZFJ01000037">
    <property type="protein sequence ID" value="KRL86832.1"/>
    <property type="molecule type" value="Genomic_DNA"/>
</dbReference>
<keyword evidence="8" id="KW-1185">Reference proteome</keyword>
<dbReference type="AlphaFoldDB" id="A0A0R1U029"/>
<dbReference type="RefSeq" id="WP_054650275.1">
    <property type="nucleotide sequence ID" value="NZ_AZFJ01000037.1"/>
</dbReference>